<name>A0A0D3R324_9VIRU</name>
<dbReference type="EMBL" id="KP266741">
    <property type="protein sequence ID" value="AJR29089.1"/>
    <property type="molecule type" value="Genomic_DNA"/>
</dbReference>
<dbReference type="Proteomes" id="UP000152551">
    <property type="component" value="Segment"/>
</dbReference>
<keyword evidence="1" id="KW-1133">Transmembrane helix</keyword>
<accession>A0A0D3R324</accession>
<organism evidence="2 3">
    <name type="scientific">Testudo hermanni ranavirus</name>
    <dbReference type="NCBI Taxonomy" id="89464"/>
    <lineage>
        <taxon>Viruses</taxon>
        <taxon>Varidnaviria</taxon>
        <taxon>Bamfordvirae</taxon>
        <taxon>Nucleocytoviricota</taxon>
        <taxon>Megaviricetes</taxon>
        <taxon>Pimascovirales</taxon>
        <taxon>Pimascovirales incertae sedis</taxon>
        <taxon>Iridoviridae</taxon>
        <taxon>Alphairidovirinae</taxon>
        <taxon>Ranavirus</taxon>
        <taxon>Ranavirus alytes1</taxon>
        <taxon>Common midwife toad virus</taxon>
    </lineage>
</organism>
<evidence type="ECO:0000313" key="2">
    <source>
        <dbReference type="EMBL" id="AJR29089.1"/>
    </source>
</evidence>
<evidence type="ECO:0000313" key="3">
    <source>
        <dbReference type="Proteomes" id="UP000152551"/>
    </source>
</evidence>
<feature type="transmembrane region" description="Helical" evidence="1">
    <location>
        <begin position="71"/>
        <end position="93"/>
    </location>
</feature>
<evidence type="ECO:0000256" key="1">
    <source>
        <dbReference type="SAM" id="Phobius"/>
    </source>
</evidence>
<gene>
    <name evidence="2" type="ORF">CH8/96_ORF6L</name>
</gene>
<reference evidence="2 3" key="1">
    <citation type="journal article" date="2015" name="PLoS ONE">
        <title>Phylogeny and differentiation of reptilian and amphibian ranaviruses detected in europe.</title>
        <authorList>
            <person name="Stohr A.C."/>
            <person name="Lopez-Bueno A."/>
            <person name="Blahak S."/>
            <person name="Caeiro M.F."/>
            <person name="Rosa G.M."/>
            <person name="Alves de Matos A.P."/>
            <person name="Martel A."/>
            <person name="Alejo A."/>
            <person name="Marschang R.E."/>
        </authorList>
    </citation>
    <scope>NUCLEOTIDE SEQUENCE [LARGE SCALE GENOMIC DNA]</scope>
    <source>
        <strain evidence="2">CH8/96</strain>
    </source>
</reference>
<protein>
    <submittedName>
        <fullName evidence="2">Uncharacterized protein</fullName>
    </submittedName>
</protein>
<keyword evidence="1" id="KW-0472">Membrane</keyword>
<sequence length="142" mass="15140">MHTLLFFAVGLLFAGSDVSCTTDLSNSTALSDTALNATAVRNKAREDARAECRGCEEVHAGTSQCECTVTAVVYAVVFALSTIIVWCVTLFIANKAGLKKKFFPKKKKRAPPIFLGNVATIGVATSQRSDAPHVYSAQTNPV</sequence>
<proteinExistence type="predicted"/>
<keyword evidence="1" id="KW-0812">Transmembrane</keyword>